<proteinExistence type="predicted"/>
<dbReference type="Gene3D" id="1.10.533.10">
    <property type="entry name" value="Death Domain, Fas"/>
    <property type="match status" value="1"/>
</dbReference>
<dbReference type="InterPro" id="IPR001315">
    <property type="entry name" value="CARD"/>
</dbReference>
<dbReference type="PANTHER" id="PTHR22797:SF36">
    <property type="entry name" value="CASPASE RECRUITMENT DOMAIN-CONTAINING PROTEIN 6"/>
    <property type="match status" value="1"/>
</dbReference>
<feature type="domain" description="CARD" evidence="2">
    <location>
        <begin position="16"/>
        <end position="93"/>
    </location>
</feature>
<dbReference type="CDD" id="cd01671">
    <property type="entry name" value="CARD"/>
    <property type="match status" value="1"/>
</dbReference>
<dbReference type="PANTHER" id="PTHR22797">
    <property type="entry name" value="CARD6/NUCLEOLAR PROTEIN 3"/>
    <property type="match status" value="1"/>
</dbReference>
<evidence type="ECO:0000256" key="1">
    <source>
        <dbReference type="SAM" id="MobiDB-lite"/>
    </source>
</evidence>
<evidence type="ECO:0000259" key="2">
    <source>
        <dbReference type="PROSITE" id="PS50209"/>
    </source>
</evidence>
<dbReference type="AlphaFoldDB" id="A0A8C3SST7"/>
<dbReference type="Pfam" id="PF00619">
    <property type="entry name" value="CARD"/>
    <property type="match status" value="1"/>
</dbReference>
<feature type="region of interest" description="Disordered" evidence="1">
    <location>
        <begin position="123"/>
        <end position="144"/>
    </location>
</feature>
<dbReference type="GO" id="GO:0042981">
    <property type="term" value="P:regulation of apoptotic process"/>
    <property type="evidence" value="ECO:0007669"/>
    <property type="project" value="InterPro"/>
</dbReference>
<reference evidence="3" key="1">
    <citation type="submission" date="2025-08" db="UniProtKB">
        <authorList>
            <consortium name="Ensembl"/>
        </authorList>
    </citation>
    <scope>IDENTIFICATION</scope>
</reference>
<dbReference type="Proteomes" id="UP000694403">
    <property type="component" value="Unplaced"/>
</dbReference>
<feature type="compositionally biased region" description="Polar residues" evidence="1">
    <location>
        <begin position="132"/>
        <end position="141"/>
    </location>
</feature>
<reference evidence="3" key="2">
    <citation type="submission" date="2025-09" db="UniProtKB">
        <authorList>
            <consortium name="Ensembl"/>
        </authorList>
    </citation>
    <scope>IDENTIFICATION</scope>
</reference>
<organism evidence="3 4">
    <name type="scientific">Chelydra serpentina</name>
    <name type="common">Snapping turtle</name>
    <name type="synonym">Testudo serpentina</name>
    <dbReference type="NCBI Taxonomy" id="8475"/>
    <lineage>
        <taxon>Eukaryota</taxon>
        <taxon>Metazoa</taxon>
        <taxon>Chordata</taxon>
        <taxon>Craniata</taxon>
        <taxon>Vertebrata</taxon>
        <taxon>Euteleostomi</taxon>
        <taxon>Archelosauria</taxon>
        <taxon>Testudinata</taxon>
        <taxon>Testudines</taxon>
        <taxon>Cryptodira</taxon>
        <taxon>Durocryptodira</taxon>
        <taxon>Americhelydia</taxon>
        <taxon>Chelydroidea</taxon>
        <taxon>Chelydridae</taxon>
        <taxon>Chelydra</taxon>
    </lineage>
</organism>
<accession>A0A8C3SST7</accession>
<protein>
    <recommendedName>
        <fullName evidence="2">CARD domain-containing protein</fullName>
    </recommendedName>
</protein>
<dbReference type="Ensembl" id="ENSCSRT00000019200.1">
    <property type="protein sequence ID" value="ENSCSRP00000018352.1"/>
    <property type="gene ID" value="ENSCSRG00000014068.1"/>
</dbReference>
<dbReference type="PROSITE" id="PS50209">
    <property type="entry name" value="CARD"/>
    <property type="match status" value="1"/>
</dbReference>
<name>A0A8C3SST7_CHESE</name>
<evidence type="ECO:0000313" key="3">
    <source>
        <dbReference type="Ensembl" id="ENSCSRP00000018352.1"/>
    </source>
</evidence>
<keyword evidence="4" id="KW-1185">Reference proteome</keyword>
<dbReference type="InterPro" id="IPR052685">
    <property type="entry name" value="Apoptosis_Repressor_CARD"/>
</dbReference>
<dbReference type="InterPro" id="IPR011029">
    <property type="entry name" value="DEATH-like_dom_sf"/>
</dbReference>
<sequence length="244" mass="27115">TGNYCSRPWDSVTAATDEKALEMIHKEQDKLIKLLQNDADKVLDELLCQSVITQQDYDQLNKGKDAENKIRILLVVIQRKGRLTCKQFLECLQSLFPDFQQHIQYSVQGKWVAIFLQRENGTPHGAGPRPLSSASHQSQPSLHPAHAWGQLEPLCCSPAWGQPEAPLYFAHGLLKAPLYPCMWGQPTIPCCPPVRGWPGMSHTPEPSFPCRAGIEICPLTPTHSSTPHKGSHPTLLAKLCTCPV</sequence>
<evidence type="ECO:0000313" key="4">
    <source>
        <dbReference type="Proteomes" id="UP000694403"/>
    </source>
</evidence>
<dbReference type="SUPFAM" id="SSF47986">
    <property type="entry name" value="DEATH domain"/>
    <property type="match status" value="1"/>
</dbReference>